<feature type="region of interest" description="Disordered" evidence="2">
    <location>
        <begin position="1"/>
        <end position="39"/>
    </location>
</feature>
<keyword evidence="1" id="KW-0175">Coiled coil</keyword>
<protein>
    <submittedName>
        <fullName evidence="3">Uncharacterized protein</fullName>
    </submittedName>
</protein>
<dbReference type="EMBL" id="CAKKNE010000001">
    <property type="protein sequence ID" value="CAH0366464.1"/>
    <property type="molecule type" value="Genomic_DNA"/>
</dbReference>
<comment type="caution">
    <text evidence="3">The sequence shown here is derived from an EMBL/GenBank/DDBJ whole genome shotgun (WGS) entry which is preliminary data.</text>
</comment>
<dbReference type="Proteomes" id="UP000789595">
    <property type="component" value="Unassembled WGS sequence"/>
</dbReference>
<dbReference type="OrthoDB" id="10603964at2759"/>
<accession>A0A8J2SF48</accession>
<proteinExistence type="predicted"/>
<sequence>MLPQLTEQPARAATATRGLIGTDRGPAQWGADRRRGSREFTKPTTLTRADAVEGRATKALRPPVDLADATHRAEVSLATASAITEKALLDYREARCRGAAWLWARATKRAGGSRTIVLFILHLWKNHTIKATAERKHIEQIIARYTLRRRRFLVREWRRVARIQRAERRAELEEETRQKELSEAREAQQGAEDRCTELVAKVADLEKQLKASKERELTDEERQKIKTKNATFRARAEKAENGLLALVGVQALDMDALLGSGERALFKGRSYPADGEPAGAPRYIAPTFISPNEIEALGSEPSKNLPEKILMQWANAASKRAGLGGAPKSAVDCLPSYVPFEDWRAAFVDGRQLARIIFAEMEACLECRALCGVETEDTLPLSIAGMGPRLHRHRLKDRDLLSYASGVRSRLARPKDLASWVTNQAHDKLGLPPDLLDAEDIKTRNVDWHYPLLTYLMCKGCSRVSDGPDLTYETCAKEFTEVQSKWNSLRERFAIPDDGPPSEDALTELLPKTTRRSDHGGIGDLCELAMDASTLAKSIAALEAEQWRSSVLWDRAIAWNKSASPSSRDGREE</sequence>
<dbReference type="AlphaFoldDB" id="A0A8J2SF48"/>
<evidence type="ECO:0000313" key="4">
    <source>
        <dbReference type="Proteomes" id="UP000789595"/>
    </source>
</evidence>
<reference evidence="3" key="1">
    <citation type="submission" date="2021-11" db="EMBL/GenBank/DDBJ databases">
        <authorList>
            <consortium name="Genoscope - CEA"/>
            <person name="William W."/>
        </authorList>
    </citation>
    <scope>NUCLEOTIDE SEQUENCE</scope>
</reference>
<feature type="coiled-coil region" evidence="1">
    <location>
        <begin position="163"/>
        <end position="230"/>
    </location>
</feature>
<evidence type="ECO:0000256" key="2">
    <source>
        <dbReference type="SAM" id="MobiDB-lite"/>
    </source>
</evidence>
<keyword evidence="4" id="KW-1185">Reference proteome</keyword>
<evidence type="ECO:0000256" key="1">
    <source>
        <dbReference type="SAM" id="Coils"/>
    </source>
</evidence>
<organism evidence="3 4">
    <name type="scientific">Pelagomonas calceolata</name>
    <dbReference type="NCBI Taxonomy" id="35677"/>
    <lineage>
        <taxon>Eukaryota</taxon>
        <taxon>Sar</taxon>
        <taxon>Stramenopiles</taxon>
        <taxon>Ochrophyta</taxon>
        <taxon>Pelagophyceae</taxon>
        <taxon>Pelagomonadales</taxon>
        <taxon>Pelagomonadaceae</taxon>
        <taxon>Pelagomonas</taxon>
    </lineage>
</organism>
<name>A0A8J2SF48_9STRA</name>
<gene>
    <name evidence="3" type="ORF">PECAL_1P29590</name>
</gene>
<evidence type="ECO:0000313" key="3">
    <source>
        <dbReference type="EMBL" id="CAH0366464.1"/>
    </source>
</evidence>